<evidence type="ECO:0000313" key="3">
    <source>
        <dbReference type="Ensembl" id="ENSSTUP00000015148.1"/>
    </source>
</evidence>
<dbReference type="PANTHER" id="PTHR15605:SF2">
    <property type="entry name" value="KINESIN-ASSOCIATED PROTEIN 3"/>
    <property type="match status" value="1"/>
</dbReference>
<name>A0A673X164_SALTR</name>
<dbReference type="Proteomes" id="UP000472277">
    <property type="component" value="Chromosome 21"/>
</dbReference>
<dbReference type="SMART" id="SM01297">
    <property type="entry name" value="KAP"/>
    <property type="match status" value="1"/>
</dbReference>
<dbReference type="GO" id="GO:0035869">
    <property type="term" value="C:ciliary transition zone"/>
    <property type="evidence" value="ECO:0007669"/>
    <property type="project" value="TreeGrafter"/>
</dbReference>
<feature type="region of interest" description="Disordered" evidence="2">
    <location>
        <begin position="691"/>
        <end position="727"/>
    </location>
</feature>
<dbReference type="GO" id="GO:0044782">
    <property type="term" value="P:cilium organization"/>
    <property type="evidence" value="ECO:0007669"/>
    <property type="project" value="TreeGrafter"/>
</dbReference>
<protein>
    <submittedName>
        <fullName evidence="3">Kinesin-associated protein 3b</fullName>
    </submittedName>
</protein>
<organism evidence="3 4">
    <name type="scientific">Salmo trutta</name>
    <name type="common">Brown trout</name>
    <dbReference type="NCBI Taxonomy" id="8032"/>
    <lineage>
        <taxon>Eukaryota</taxon>
        <taxon>Metazoa</taxon>
        <taxon>Chordata</taxon>
        <taxon>Craniata</taxon>
        <taxon>Vertebrata</taxon>
        <taxon>Euteleostomi</taxon>
        <taxon>Actinopterygii</taxon>
        <taxon>Neopterygii</taxon>
        <taxon>Teleostei</taxon>
        <taxon>Protacanthopterygii</taxon>
        <taxon>Salmoniformes</taxon>
        <taxon>Salmonidae</taxon>
        <taxon>Salmoninae</taxon>
        <taxon>Salmo</taxon>
    </lineage>
</organism>
<dbReference type="InterPro" id="IPR000225">
    <property type="entry name" value="Armadillo"/>
</dbReference>
<evidence type="ECO:0000256" key="1">
    <source>
        <dbReference type="PROSITE-ProRule" id="PRU00259"/>
    </source>
</evidence>
<keyword evidence="4" id="KW-1185">Reference proteome</keyword>
<dbReference type="GO" id="GO:0016939">
    <property type="term" value="C:kinesin II complex"/>
    <property type="evidence" value="ECO:0007669"/>
    <property type="project" value="TreeGrafter"/>
</dbReference>
<dbReference type="Gene3D" id="1.25.10.10">
    <property type="entry name" value="Leucine-rich Repeat Variant"/>
    <property type="match status" value="1"/>
</dbReference>
<dbReference type="Ensembl" id="ENSSTUT00000015997.1">
    <property type="protein sequence ID" value="ENSSTUP00000015148.1"/>
    <property type="gene ID" value="ENSSTUG00000006848.1"/>
</dbReference>
<dbReference type="InterPro" id="IPR011989">
    <property type="entry name" value="ARM-like"/>
</dbReference>
<dbReference type="GO" id="GO:0019894">
    <property type="term" value="F:kinesin binding"/>
    <property type="evidence" value="ECO:0007669"/>
    <property type="project" value="InterPro"/>
</dbReference>
<dbReference type="SUPFAM" id="SSF48371">
    <property type="entry name" value="ARM repeat"/>
    <property type="match status" value="1"/>
</dbReference>
<feature type="repeat" description="ARM" evidence="1">
    <location>
        <begin position="548"/>
        <end position="592"/>
    </location>
</feature>
<dbReference type="SMART" id="SM00185">
    <property type="entry name" value="ARM"/>
    <property type="match status" value="1"/>
</dbReference>
<dbReference type="GO" id="GO:0007018">
    <property type="term" value="P:microtubule-based movement"/>
    <property type="evidence" value="ECO:0007669"/>
    <property type="project" value="TreeGrafter"/>
</dbReference>
<dbReference type="OMA" id="PHARKRI"/>
<dbReference type="GO" id="GO:0005930">
    <property type="term" value="C:axoneme"/>
    <property type="evidence" value="ECO:0007669"/>
    <property type="project" value="TreeGrafter"/>
</dbReference>
<evidence type="ECO:0000256" key="2">
    <source>
        <dbReference type="SAM" id="MobiDB-lite"/>
    </source>
</evidence>
<evidence type="ECO:0000313" key="4">
    <source>
        <dbReference type="Proteomes" id="UP000472277"/>
    </source>
</evidence>
<reference evidence="3" key="1">
    <citation type="submission" date="2025-08" db="UniProtKB">
        <authorList>
            <consortium name="Ensembl"/>
        </authorList>
    </citation>
    <scope>IDENTIFICATION</scope>
</reference>
<reference evidence="3" key="2">
    <citation type="submission" date="2025-09" db="UniProtKB">
        <authorList>
            <consortium name="Ensembl"/>
        </authorList>
    </citation>
    <scope>IDENTIFICATION</scope>
</reference>
<dbReference type="PANTHER" id="PTHR15605">
    <property type="entry name" value="KINESIN-ASSOCIATED PROTEINS"/>
    <property type="match status" value="1"/>
</dbReference>
<dbReference type="Pfam" id="PF05804">
    <property type="entry name" value="KAP"/>
    <property type="match status" value="2"/>
</dbReference>
<proteinExistence type="predicted"/>
<dbReference type="InterPro" id="IPR008658">
    <property type="entry name" value="KAP3"/>
</dbReference>
<dbReference type="PROSITE" id="PS50176">
    <property type="entry name" value="ARM_REPEAT"/>
    <property type="match status" value="1"/>
</dbReference>
<sequence length="738" mass="84338">MQSEDARYLKRKVKGGSLDVHPTEKALVVQYEVEATILGETGDEMLGDRKKCQKIIRLKSLNMNTDIAALARKVVEECKLIHPSKLSEVEQLLFYLQNRKKASGKAEKRVVKPRDLTPFEGMEIDEEANINKVEEYVELLYEGMEEKVKGATLILHLARNPDNLEELLQNGKDRGGEREGLRYIINPLTLYLLSPCSFSQFHGLVTHYKIGALCMNVIEHELKRYDLWQDELQKKTKTYILHFRKEHEKAFKKYQGLLVKQEQLLRAEWVFSISVLLPCVAEWVFSISVLLPCVAEWVFSISVLLPCVAEWVFSISVFLPCVAEWVFSISVLLPCVAEWVFTGLMCSNVFLLSGDENHKQMAMCILYHISVDDRFKSMFAYTDCIPQLMKMLFEHGEERIDAELISFCINLAANKKNAQLICEGNGLKMLMKRALKLKDPLLMKMIRNISQHDGPPKHLFIDYVGDLAAQISPDENEEYVIECLGTLANLTIADLDWELVLKEYNLVPYFKDRLKPGSAEDDLILEVVIMIGTVSMDDSCAAMLAKSGIIPAIIELLNAQQEDDEFVCQIVYVFYQMVFHQATREVIIKETQAPAYLIDLMHDKNAEIRKVCDNTLDIIAEYDEEWGRKTQREKFRWHNSQWLEMVESRQMEEGEPFMYGEDGEMDRPDLFYSTDGITPASGAVSPDFFSDPYAQNGDGQHGGGADGFDLTTGTSSRPATGFGFRPDEQFFYDYTSSR</sequence>
<dbReference type="AlphaFoldDB" id="A0A673X164"/>
<dbReference type="GeneTree" id="ENSGT00390000003574"/>
<accession>A0A673X164</accession>
<dbReference type="InterPro" id="IPR016024">
    <property type="entry name" value="ARM-type_fold"/>
</dbReference>
<dbReference type="InParanoid" id="A0A673X164"/>
<gene>
    <name evidence="3" type="primary">KIFAP3</name>
    <name evidence="3" type="synonym">LOC115156489</name>
</gene>